<comment type="catalytic activity">
    <reaction evidence="7">
        <text>Na(+)(in) + 2 H(+)(out) = Na(+)(out) + 2 H(+)(in)</text>
        <dbReference type="Rhea" id="RHEA:29251"/>
        <dbReference type="ChEBI" id="CHEBI:15378"/>
        <dbReference type="ChEBI" id="CHEBI:29101"/>
    </reaction>
</comment>
<keyword evidence="9" id="KW-1185">Reference proteome</keyword>
<dbReference type="NCBIfam" id="NF007111">
    <property type="entry name" value="PRK09560.1"/>
    <property type="match status" value="1"/>
</dbReference>
<comment type="function">
    <text evidence="7">Na(+)/H(+) antiporter that extrudes sodium in exchange for external protons.</text>
</comment>
<feature type="transmembrane region" description="Helical" evidence="7">
    <location>
        <begin position="303"/>
        <end position="325"/>
    </location>
</feature>
<gene>
    <name evidence="7 8" type="primary">nhaA</name>
    <name evidence="8" type="ORF">K3169_16145</name>
</gene>
<keyword evidence="7" id="KW-0915">Sodium</keyword>
<evidence type="ECO:0000256" key="5">
    <source>
        <dbReference type="ARBA" id="ARBA00023136"/>
    </source>
</evidence>
<comment type="similarity">
    <text evidence="7">Belongs to the NhaA Na(+)/H(+) (TC 2.A.33) antiporter family.</text>
</comment>
<dbReference type="NCBIfam" id="TIGR00773">
    <property type="entry name" value="NhaA"/>
    <property type="match status" value="1"/>
</dbReference>
<accession>A0ABY6F7R2</accession>
<keyword evidence="7" id="KW-0406">Ion transport</keyword>
<dbReference type="PANTHER" id="PTHR30341">
    <property type="entry name" value="SODIUM ION/PROTON ANTIPORTER NHAA-RELATED"/>
    <property type="match status" value="1"/>
</dbReference>
<proteinExistence type="inferred from homology"/>
<evidence type="ECO:0000256" key="3">
    <source>
        <dbReference type="ARBA" id="ARBA00022692"/>
    </source>
</evidence>
<evidence type="ECO:0000256" key="4">
    <source>
        <dbReference type="ARBA" id="ARBA00022989"/>
    </source>
</evidence>
<dbReference type="Pfam" id="PF06965">
    <property type="entry name" value="Na_H_antiport_1"/>
    <property type="match status" value="1"/>
</dbReference>
<keyword evidence="2 7" id="KW-1003">Cell membrane</keyword>
<evidence type="ECO:0000313" key="9">
    <source>
        <dbReference type="Proteomes" id="UP001063228"/>
    </source>
</evidence>
<dbReference type="HAMAP" id="MF_01844">
    <property type="entry name" value="NhaA"/>
    <property type="match status" value="1"/>
</dbReference>
<evidence type="ECO:0000256" key="7">
    <source>
        <dbReference type="HAMAP-Rule" id="MF_01844"/>
    </source>
</evidence>
<dbReference type="InterPro" id="IPR004670">
    <property type="entry name" value="NhaA"/>
</dbReference>
<evidence type="ECO:0000256" key="1">
    <source>
        <dbReference type="ARBA" id="ARBA00004429"/>
    </source>
</evidence>
<feature type="transmembrane region" description="Helical" evidence="7">
    <location>
        <begin position="337"/>
        <end position="363"/>
    </location>
</feature>
<keyword evidence="6 7" id="KW-0739">Sodium transport</keyword>
<organism evidence="8 9">
    <name type="scientific">Pseudomonas phytophila</name>
    <dbReference type="NCBI Taxonomy" id="2867264"/>
    <lineage>
        <taxon>Bacteria</taxon>
        <taxon>Pseudomonadati</taxon>
        <taxon>Pseudomonadota</taxon>
        <taxon>Gammaproteobacteria</taxon>
        <taxon>Pseudomonadales</taxon>
        <taxon>Pseudomonadaceae</taxon>
        <taxon>Pseudomonas</taxon>
    </lineage>
</organism>
<feature type="transmembrane region" description="Helical" evidence="7">
    <location>
        <begin position="192"/>
        <end position="213"/>
    </location>
</feature>
<keyword evidence="3 7" id="KW-0812">Transmembrane</keyword>
<sequence>MNLDPSRLEKDHSHRATPAALAFLTRFFAAESAGGLILMAAAFAALVVANSSWSEAYFSTLHIKLIGLSIEHWVNDGLMAIFFMLVGLEIKREMLVGQLSSWSQRALPGFAALGGMLLPALIYIAINWGNPETLGGWAIPAATDIAFALGVLSLLGKRVPVSLKIFLSALAILDDLGAVVIIALFYTSGLSISMLMASLAVIVFLLVLNRCGVKRLWPYLIAGGLLWFFMLQSGIHATLAGVILALCIPLGDSNNERKSPLLYLEEKLHPWVAFAVVPVFGFANAGVSLAGMSPGNLIDPVPLGVALGLLLGKQVGVFGFSALAIRSGLAKLPEECGWFHLYGIALLCGIGFTMSLFIGALAFAGNPLLVDEVKVGVLLGSVLSAALGVAVLLSARPLLLEPDINRSGSHGPDQLDKVSGI</sequence>
<evidence type="ECO:0000256" key="6">
    <source>
        <dbReference type="ARBA" id="ARBA00023201"/>
    </source>
</evidence>
<feature type="transmembrane region" description="Helical" evidence="7">
    <location>
        <begin position="134"/>
        <end position="155"/>
    </location>
</feature>
<dbReference type="InterPro" id="IPR023171">
    <property type="entry name" value="Na/H_antiporter_dom_sf"/>
</dbReference>
<feature type="transmembrane region" description="Helical" evidence="7">
    <location>
        <begin position="375"/>
        <end position="395"/>
    </location>
</feature>
<evidence type="ECO:0000313" key="8">
    <source>
        <dbReference type="EMBL" id="UXZ93910.1"/>
    </source>
</evidence>
<feature type="transmembrane region" description="Helical" evidence="7">
    <location>
        <begin position="167"/>
        <end position="186"/>
    </location>
</feature>
<keyword evidence="7" id="KW-0050">Antiport</keyword>
<comment type="subcellular location">
    <subcellularLocation>
        <location evidence="1">Cell inner membrane</location>
        <topology evidence="1">Multi-pass membrane protein</topology>
    </subcellularLocation>
    <subcellularLocation>
        <location evidence="7">Cell membrane</location>
        <topology evidence="7">Multi-pass membrane protein</topology>
    </subcellularLocation>
</comment>
<feature type="transmembrane region" description="Helical" evidence="7">
    <location>
        <begin position="271"/>
        <end position="291"/>
    </location>
</feature>
<name>A0ABY6F7R2_9PSED</name>
<evidence type="ECO:0000256" key="2">
    <source>
        <dbReference type="ARBA" id="ARBA00022475"/>
    </source>
</evidence>
<keyword evidence="5 7" id="KW-0472">Membrane</keyword>
<feature type="transmembrane region" description="Helical" evidence="7">
    <location>
        <begin position="225"/>
        <end position="251"/>
    </location>
</feature>
<protein>
    <recommendedName>
        <fullName evidence="7">Na(+)/H(+) antiporter NhaA</fullName>
    </recommendedName>
    <alternativeName>
        <fullName evidence="7">Sodium/proton antiporter NhaA</fullName>
    </alternativeName>
</protein>
<feature type="transmembrane region" description="Helical" evidence="7">
    <location>
        <begin position="110"/>
        <end position="128"/>
    </location>
</feature>
<keyword evidence="4 7" id="KW-1133">Transmembrane helix</keyword>
<feature type="transmembrane region" description="Helical" evidence="7">
    <location>
        <begin position="33"/>
        <end position="53"/>
    </location>
</feature>
<dbReference type="Proteomes" id="UP001063228">
    <property type="component" value="Chromosome"/>
</dbReference>
<dbReference type="PANTHER" id="PTHR30341:SF0">
    <property type="entry name" value="NA(+)_H(+) ANTIPORTER NHAA"/>
    <property type="match status" value="1"/>
</dbReference>
<reference evidence="8" key="1">
    <citation type="submission" date="2021-08" db="EMBL/GenBank/DDBJ databases">
        <title>Complete genome sequence of Pseudomonas phytophila.</title>
        <authorList>
            <person name="Weir B.S."/>
            <person name="Templeton M.D."/>
            <person name="Arshed S."/>
            <person name="Andersen M.T."/>
            <person name="Jayaraman J."/>
        </authorList>
    </citation>
    <scope>NUCLEOTIDE SEQUENCE</scope>
    <source>
        <strain evidence="8">ICMP 23753</strain>
    </source>
</reference>
<dbReference type="NCBIfam" id="NF007112">
    <property type="entry name" value="PRK09561.1"/>
    <property type="match status" value="1"/>
</dbReference>
<keyword evidence="7" id="KW-0813">Transport</keyword>
<dbReference type="EMBL" id="CP081201">
    <property type="protein sequence ID" value="UXZ93910.1"/>
    <property type="molecule type" value="Genomic_DNA"/>
</dbReference>
<feature type="transmembrane region" description="Helical" evidence="7">
    <location>
        <begin position="73"/>
        <end position="90"/>
    </location>
</feature>
<dbReference type="Gene3D" id="1.20.1530.10">
    <property type="entry name" value="Na+/H+ antiporter like domain"/>
    <property type="match status" value="1"/>
</dbReference>